<organism evidence="2 3">
    <name type="scientific">Lactuca virosa</name>
    <dbReference type="NCBI Taxonomy" id="75947"/>
    <lineage>
        <taxon>Eukaryota</taxon>
        <taxon>Viridiplantae</taxon>
        <taxon>Streptophyta</taxon>
        <taxon>Embryophyta</taxon>
        <taxon>Tracheophyta</taxon>
        <taxon>Spermatophyta</taxon>
        <taxon>Magnoliopsida</taxon>
        <taxon>eudicotyledons</taxon>
        <taxon>Gunneridae</taxon>
        <taxon>Pentapetalae</taxon>
        <taxon>asterids</taxon>
        <taxon>campanulids</taxon>
        <taxon>Asterales</taxon>
        <taxon>Asteraceae</taxon>
        <taxon>Cichorioideae</taxon>
        <taxon>Cichorieae</taxon>
        <taxon>Lactucinae</taxon>
        <taxon>Lactuca</taxon>
    </lineage>
</organism>
<dbReference type="AlphaFoldDB" id="A0AAU9LWW4"/>
<protein>
    <recommendedName>
        <fullName evidence="1">TIR domain-containing protein</fullName>
    </recommendedName>
</protein>
<dbReference type="SUPFAM" id="SSF52200">
    <property type="entry name" value="Toll/Interleukin receptor TIR domain"/>
    <property type="match status" value="1"/>
</dbReference>
<dbReference type="Proteomes" id="UP001157418">
    <property type="component" value="Unassembled WGS sequence"/>
</dbReference>
<dbReference type="EMBL" id="CAKMRJ010000002">
    <property type="protein sequence ID" value="CAH1416299.1"/>
    <property type="molecule type" value="Genomic_DNA"/>
</dbReference>
<proteinExistence type="predicted"/>
<dbReference type="Gene3D" id="3.40.50.10140">
    <property type="entry name" value="Toll/interleukin-1 receptor homology (TIR) domain"/>
    <property type="match status" value="1"/>
</dbReference>
<accession>A0AAU9LWW4</accession>
<reference evidence="2 3" key="1">
    <citation type="submission" date="2022-01" db="EMBL/GenBank/DDBJ databases">
        <authorList>
            <person name="Xiong W."/>
            <person name="Schranz E."/>
        </authorList>
    </citation>
    <scope>NUCLEOTIDE SEQUENCE [LARGE SCALE GENOMIC DNA]</scope>
</reference>
<dbReference type="Pfam" id="PF01582">
    <property type="entry name" value="TIR"/>
    <property type="match status" value="1"/>
</dbReference>
<evidence type="ECO:0000313" key="3">
    <source>
        <dbReference type="Proteomes" id="UP001157418"/>
    </source>
</evidence>
<gene>
    <name evidence="2" type="ORF">LVIROSA_LOCUS4073</name>
</gene>
<evidence type="ECO:0000259" key="1">
    <source>
        <dbReference type="Pfam" id="PF01582"/>
    </source>
</evidence>
<dbReference type="GO" id="GO:0007165">
    <property type="term" value="P:signal transduction"/>
    <property type="evidence" value="ECO:0007669"/>
    <property type="project" value="InterPro"/>
</dbReference>
<sequence>MECQDEKEQIAYPLFYDVEPSDIHKRSGPVGRSIAKHKTNKQIKKWQKALESAGNLVGWDLKNIANGHEAEAIKKIVKEFHSSYAPFI</sequence>
<name>A0AAU9LWW4_9ASTR</name>
<dbReference type="InterPro" id="IPR035897">
    <property type="entry name" value="Toll_tir_struct_dom_sf"/>
</dbReference>
<dbReference type="InterPro" id="IPR000157">
    <property type="entry name" value="TIR_dom"/>
</dbReference>
<evidence type="ECO:0000313" key="2">
    <source>
        <dbReference type="EMBL" id="CAH1416299.1"/>
    </source>
</evidence>
<keyword evidence="3" id="KW-1185">Reference proteome</keyword>
<comment type="caution">
    <text evidence="2">The sequence shown here is derived from an EMBL/GenBank/DDBJ whole genome shotgun (WGS) entry which is preliminary data.</text>
</comment>
<feature type="domain" description="TIR" evidence="1">
    <location>
        <begin position="1"/>
        <end position="79"/>
    </location>
</feature>